<dbReference type="Pfam" id="PF04326">
    <property type="entry name" value="SLFN_AlbA_2"/>
    <property type="match status" value="1"/>
</dbReference>
<comment type="caution">
    <text evidence="2">The sequence shown here is derived from an EMBL/GenBank/DDBJ whole genome shotgun (WGS) entry which is preliminary data.</text>
</comment>
<dbReference type="PANTHER" id="PTHR30595:SF6">
    <property type="entry name" value="SCHLAFEN ALBA-2 DOMAIN-CONTAINING PROTEIN"/>
    <property type="match status" value="1"/>
</dbReference>
<dbReference type="Gene3D" id="3.30.950.30">
    <property type="entry name" value="Schlafen, AAA domain"/>
    <property type="match status" value="1"/>
</dbReference>
<reference evidence="2 3" key="1">
    <citation type="submission" date="2017-02" db="EMBL/GenBank/DDBJ databases">
        <title>Draft genome sequence of Moraxella porci CCUG 54912T type strain.</title>
        <authorList>
            <person name="Salva-Serra F."/>
            <person name="Engstrom-Jakobsson H."/>
            <person name="Thorell K."/>
            <person name="Jaen-Luchoro D."/>
            <person name="Gonzales-Siles L."/>
            <person name="Karlsson R."/>
            <person name="Yazdan S."/>
            <person name="Boulund F."/>
            <person name="Johnning A."/>
            <person name="Engstrand L."/>
            <person name="Kristiansson E."/>
            <person name="Moore E."/>
        </authorList>
    </citation>
    <scope>NUCLEOTIDE SEQUENCE [LARGE SCALE GENOMIC DNA]</scope>
    <source>
        <strain evidence="2 3">CCUG 54912</strain>
    </source>
</reference>
<dbReference type="InterPro" id="IPR038475">
    <property type="entry name" value="RecG_C_sf"/>
</dbReference>
<organism evidence="2 3">
    <name type="scientific">Moraxella porci DSM 25326</name>
    <dbReference type="NCBI Taxonomy" id="573983"/>
    <lineage>
        <taxon>Bacteria</taxon>
        <taxon>Pseudomonadati</taxon>
        <taxon>Pseudomonadota</taxon>
        <taxon>Gammaproteobacteria</taxon>
        <taxon>Moraxellales</taxon>
        <taxon>Moraxellaceae</taxon>
        <taxon>Moraxella</taxon>
    </lineage>
</organism>
<proteinExistence type="predicted"/>
<accession>A0A1T0CRG0</accession>
<dbReference type="Proteomes" id="UP000190683">
    <property type="component" value="Unassembled WGS sequence"/>
</dbReference>
<feature type="domain" description="Schlafen AlbA-2" evidence="1">
    <location>
        <begin position="22"/>
        <end position="151"/>
    </location>
</feature>
<sequence>MTDSIEQVIKHIADNDLSILQESVDIECKLASGQDGKGELPADFWQSYSAFANTEGGVVVLGVKEKNGAFTINGIQQVAKIKKQLFDLADNTKKVSRNLITDRSVVEWCIEGKTILLISIPKASRKQQPVYLNGNPMGNSYIRRHEGDYRLDDDQVKRLLAEQTDSRDDEILSDYGLEDIAITSLRAYRQRYANLNPYAELNELEDLEFLRRIGAYGKNRQTGEQGLTKAGLLMFGQHHSICEIFPHYLLDYQEKSEDESVRWTDRVVSGADWSSNLYEFYHRVISKLTQSLKTPFVLQDGVRQEDTPVHIAIREALANAIIHADYTDRASIRIIKKSHGFEFRNPGLMRIPIEIARHGAETDCRNPKIQQMFRLIHISEQAGSGIPKIFTGWQSQHWTPPKLKQEREPYHQTLLELQMIDLFPEKIMDKLKNAYGKPFVALSYEEQIILAIAKMQNEVSHGMLKDILDKHPADITKMLQQLVLNHFLIKHGYGRWATYVLNSGHNEPSIGHNEPSIGHNEPSIGHNDEHIIDDLDDLTDDMYQILDEIAKPSQLKDRLKPDEMKAIIISLCTNGFFTTKALAKLLNRGEESLRKRYLSPLVKQDILILAYPEAKQHNKQAYRTNPNQPN</sequence>
<dbReference type="PANTHER" id="PTHR30595">
    <property type="entry name" value="GLPR-RELATED TRANSCRIPTIONAL REPRESSOR"/>
    <property type="match status" value="1"/>
</dbReference>
<evidence type="ECO:0000313" key="3">
    <source>
        <dbReference type="Proteomes" id="UP000190683"/>
    </source>
</evidence>
<keyword evidence="3" id="KW-1185">Reference proteome</keyword>
<dbReference type="AlphaFoldDB" id="A0A1T0CRG0"/>
<dbReference type="STRING" id="573983.B0681_05665"/>
<dbReference type="EMBL" id="MUYV01000006">
    <property type="protein sequence ID" value="OOS24945.1"/>
    <property type="molecule type" value="Genomic_DNA"/>
</dbReference>
<dbReference type="RefSeq" id="WP_078317781.1">
    <property type="nucleotide sequence ID" value="NZ_MUYV01000006.1"/>
</dbReference>
<dbReference type="Pfam" id="PF13749">
    <property type="entry name" value="HATPase_c_4"/>
    <property type="match status" value="1"/>
</dbReference>
<evidence type="ECO:0000259" key="1">
    <source>
        <dbReference type="Pfam" id="PF04326"/>
    </source>
</evidence>
<gene>
    <name evidence="2" type="ORF">B0681_05665</name>
</gene>
<evidence type="ECO:0000313" key="2">
    <source>
        <dbReference type="EMBL" id="OOS24945.1"/>
    </source>
</evidence>
<name>A0A1T0CRG0_9GAMM</name>
<dbReference type="Gene3D" id="3.30.565.60">
    <property type="match status" value="1"/>
</dbReference>
<dbReference type="InterPro" id="IPR007421">
    <property type="entry name" value="Schlafen_AlbA_2_dom"/>
</dbReference>
<dbReference type="InterPro" id="IPR038461">
    <property type="entry name" value="Schlafen_AlbA_2_dom_sf"/>
</dbReference>
<protein>
    <submittedName>
        <fullName evidence="2">AAA family ATPase</fullName>
    </submittedName>
</protein>